<dbReference type="InterPro" id="IPR001650">
    <property type="entry name" value="Helicase_C-like"/>
</dbReference>
<dbReference type="EC" id="3.6.4.13" evidence="15"/>
<sequence>MADVPAPSFAALGLSQTLIRALKMLSITTPTPIQAATIPAILEGRDVIGGAQTGSGKTLAFALPILHTLMKEMAGGYAVILTPTRELGVQLHEQFLAVGQGSRMGLRCALVLGGMDMTRQANELAEQRPHIIVATPGRLMDLLSSGAAQEWGLERCKYVVLDEADRLLSPTFAPALAYLFSVLPPARMRQTLLFTATLTPEIELLTQKKPEAGKLPPLLRKIEMEYVHCDLPSTTTPATLTQQYVLVPSHMREPYLVHLLHDPPCWSDKPPTAHAALTDVYRPRGRPPAPMKSAASSETPRIPFTIIFAARCKTVELLSRMLTELGFPNASLHSLLPQSKRLAHLQLFRARRVPILVSTDVGSRGLDVPDVELVVNWDVPAAWEDYVHRVGRTARKGQRGWAVSFVTEHDVRLVQTIEDKIQHTLEELEMPEAQVLERLSQVSAAKRVASMALHDEKVGEAKERNKRKAQAAEGARVPRQRRRDT</sequence>
<feature type="domain" description="Helicase C-terminal" evidence="13">
    <location>
        <begin position="297"/>
        <end position="436"/>
    </location>
</feature>
<dbReference type="InterPro" id="IPR000629">
    <property type="entry name" value="RNA-helicase_DEAD-box_CS"/>
</dbReference>
<dbReference type="SUPFAM" id="SSF52540">
    <property type="entry name" value="P-loop containing nucleoside triphosphate hydrolases"/>
    <property type="match status" value="1"/>
</dbReference>
<feature type="domain" description="Helicase ATP-binding" evidence="12">
    <location>
        <begin position="38"/>
        <end position="216"/>
    </location>
</feature>
<evidence type="ECO:0000256" key="3">
    <source>
        <dbReference type="ARBA" id="ARBA00022741"/>
    </source>
</evidence>
<dbReference type="InterPro" id="IPR014001">
    <property type="entry name" value="Helicase_ATP-bd"/>
</dbReference>
<keyword evidence="6 10" id="KW-0067">ATP-binding</keyword>
<dbReference type="SMART" id="SM00487">
    <property type="entry name" value="DEXDc"/>
    <property type="match status" value="1"/>
</dbReference>
<dbReference type="Pfam" id="PF00271">
    <property type="entry name" value="Helicase_C"/>
    <property type="match status" value="1"/>
</dbReference>
<evidence type="ECO:0000256" key="4">
    <source>
        <dbReference type="ARBA" id="ARBA00022801"/>
    </source>
</evidence>
<keyword evidence="5 10" id="KW-0347">Helicase</keyword>
<dbReference type="GO" id="GO:0005524">
    <property type="term" value="F:ATP binding"/>
    <property type="evidence" value="ECO:0007669"/>
    <property type="project" value="UniProtKB-KW"/>
</dbReference>
<evidence type="ECO:0000256" key="5">
    <source>
        <dbReference type="ARBA" id="ARBA00022806"/>
    </source>
</evidence>
<evidence type="ECO:0000256" key="8">
    <source>
        <dbReference type="ARBA" id="ARBA00023242"/>
    </source>
</evidence>
<evidence type="ECO:0000256" key="10">
    <source>
        <dbReference type="RuleBase" id="RU000492"/>
    </source>
</evidence>
<keyword evidence="16" id="KW-1185">Reference proteome</keyword>
<dbReference type="GO" id="GO:0016787">
    <property type="term" value="F:hydrolase activity"/>
    <property type="evidence" value="ECO:0007669"/>
    <property type="project" value="UniProtKB-KW"/>
</dbReference>
<dbReference type="InterPro" id="IPR014014">
    <property type="entry name" value="RNA_helicase_DEAD_Q_motif"/>
</dbReference>
<evidence type="ECO:0000256" key="6">
    <source>
        <dbReference type="ARBA" id="ARBA00022840"/>
    </source>
</evidence>
<feature type="region of interest" description="Disordered" evidence="11">
    <location>
        <begin position="453"/>
        <end position="485"/>
    </location>
</feature>
<accession>A0AAF0J504</accession>
<keyword evidence="7" id="KW-0694">RNA-binding</keyword>
<keyword evidence="2" id="KW-0690">Ribosome biogenesis</keyword>
<evidence type="ECO:0000259" key="13">
    <source>
        <dbReference type="PROSITE" id="PS51194"/>
    </source>
</evidence>
<dbReference type="InterPro" id="IPR011545">
    <property type="entry name" value="DEAD/DEAH_box_helicase_dom"/>
</dbReference>
<evidence type="ECO:0000256" key="11">
    <source>
        <dbReference type="SAM" id="MobiDB-lite"/>
    </source>
</evidence>
<protein>
    <submittedName>
        <fullName evidence="15">RNA helicase</fullName>
        <ecNumber evidence="15">3.6.4.13</ecNumber>
    </submittedName>
</protein>
<organism evidence="15 16">
    <name type="scientific">Malassezia equina</name>
    <dbReference type="NCBI Taxonomy" id="1381935"/>
    <lineage>
        <taxon>Eukaryota</taxon>
        <taxon>Fungi</taxon>
        <taxon>Dikarya</taxon>
        <taxon>Basidiomycota</taxon>
        <taxon>Ustilaginomycotina</taxon>
        <taxon>Malasseziomycetes</taxon>
        <taxon>Malasseziales</taxon>
        <taxon>Malasseziaceae</taxon>
        <taxon>Malassezia</taxon>
    </lineage>
</organism>
<dbReference type="Proteomes" id="UP001214415">
    <property type="component" value="Chromosome 7"/>
</dbReference>
<dbReference type="GO" id="GO:0003724">
    <property type="term" value="F:RNA helicase activity"/>
    <property type="evidence" value="ECO:0007669"/>
    <property type="project" value="UniProtKB-EC"/>
</dbReference>
<feature type="short sequence motif" description="Q motif" evidence="9">
    <location>
        <begin position="7"/>
        <end position="35"/>
    </location>
</feature>
<feature type="domain" description="DEAD-box RNA helicase Q" evidence="14">
    <location>
        <begin position="7"/>
        <end position="35"/>
    </location>
</feature>
<comment type="similarity">
    <text evidence="10">Belongs to the DEAD box helicase family.</text>
</comment>
<evidence type="ECO:0000256" key="9">
    <source>
        <dbReference type="PROSITE-ProRule" id="PRU00552"/>
    </source>
</evidence>
<dbReference type="PROSITE" id="PS00039">
    <property type="entry name" value="DEAD_ATP_HELICASE"/>
    <property type="match status" value="1"/>
</dbReference>
<keyword evidence="8" id="KW-0539">Nucleus</keyword>
<gene>
    <name evidence="15" type="primary">DBP8</name>
    <name evidence="15" type="ORF">MEQU1_003252</name>
</gene>
<dbReference type="PROSITE" id="PS51194">
    <property type="entry name" value="HELICASE_CTER"/>
    <property type="match status" value="1"/>
</dbReference>
<dbReference type="PROSITE" id="PS51192">
    <property type="entry name" value="HELICASE_ATP_BIND_1"/>
    <property type="match status" value="1"/>
</dbReference>
<evidence type="ECO:0000313" key="16">
    <source>
        <dbReference type="Proteomes" id="UP001214415"/>
    </source>
</evidence>
<evidence type="ECO:0000259" key="12">
    <source>
        <dbReference type="PROSITE" id="PS51192"/>
    </source>
</evidence>
<dbReference type="PANTHER" id="PTHR47959:SF24">
    <property type="entry name" value="ATP-DEPENDENT RNA HELICASE"/>
    <property type="match status" value="1"/>
</dbReference>
<keyword evidence="4 10" id="KW-0378">Hydrolase</keyword>
<comment type="subcellular location">
    <subcellularLocation>
        <location evidence="1">Nucleus</location>
    </subcellularLocation>
</comment>
<dbReference type="Gene3D" id="3.40.50.300">
    <property type="entry name" value="P-loop containing nucleotide triphosphate hydrolases"/>
    <property type="match status" value="2"/>
</dbReference>
<dbReference type="GO" id="GO:0010467">
    <property type="term" value="P:gene expression"/>
    <property type="evidence" value="ECO:0007669"/>
    <property type="project" value="UniProtKB-ARBA"/>
</dbReference>
<dbReference type="PANTHER" id="PTHR47959">
    <property type="entry name" value="ATP-DEPENDENT RNA HELICASE RHLE-RELATED"/>
    <property type="match status" value="1"/>
</dbReference>
<evidence type="ECO:0000259" key="14">
    <source>
        <dbReference type="PROSITE" id="PS51195"/>
    </source>
</evidence>
<dbReference type="InterPro" id="IPR027417">
    <property type="entry name" value="P-loop_NTPase"/>
</dbReference>
<dbReference type="InterPro" id="IPR050079">
    <property type="entry name" value="DEAD_box_RNA_helicase"/>
</dbReference>
<name>A0AAF0J504_9BASI</name>
<dbReference type="PROSITE" id="PS51195">
    <property type="entry name" value="Q_MOTIF"/>
    <property type="match status" value="1"/>
</dbReference>
<dbReference type="Pfam" id="PF00270">
    <property type="entry name" value="DEAD"/>
    <property type="match status" value="1"/>
</dbReference>
<keyword evidence="3 10" id="KW-0547">Nucleotide-binding</keyword>
<dbReference type="GO" id="GO:0005829">
    <property type="term" value="C:cytosol"/>
    <property type="evidence" value="ECO:0007669"/>
    <property type="project" value="TreeGrafter"/>
</dbReference>
<evidence type="ECO:0000256" key="7">
    <source>
        <dbReference type="ARBA" id="ARBA00022884"/>
    </source>
</evidence>
<dbReference type="GO" id="GO:0003723">
    <property type="term" value="F:RNA binding"/>
    <property type="evidence" value="ECO:0007669"/>
    <property type="project" value="UniProtKB-KW"/>
</dbReference>
<dbReference type="EMBL" id="CP119906">
    <property type="protein sequence ID" value="WFD24550.1"/>
    <property type="molecule type" value="Genomic_DNA"/>
</dbReference>
<dbReference type="GO" id="GO:0005634">
    <property type="term" value="C:nucleus"/>
    <property type="evidence" value="ECO:0007669"/>
    <property type="project" value="UniProtKB-SubCell"/>
</dbReference>
<proteinExistence type="inferred from homology"/>
<dbReference type="GO" id="GO:0042254">
    <property type="term" value="P:ribosome biogenesis"/>
    <property type="evidence" value="ECO:0007669"/>
    <property type="project" value="UniProtKB-KW"/>
</dbReference>
<evidence type="ECO:0000256" key="1">
    <source>
        <dbReference type="ARBA" id="ARBA00004123"/>
    </source>
</evidence>
<evidence type="ECO:0000256" key="2">
    <source>
        <dbReference type="ARBA" id="ARBA00022517"/>
    </source>
</evidence>
<evidence type="ECO:0000313" key="15">
    <source>
        <dbReference type="EMBL" id="WFD24550.1"/>
    </source>
</evidence>
<dbReference type="SMART" id="SM00490">
    <property type="entry name" value="HELICc"/>
    <property type="match status" value="1"/>
</dbReference>
<reference evidence="15" key="1">
    <citation type="submission" date="2023-03" db="EMBL/GenBank/DDBJ databases">
        <title>Mating type loci evolution in Malassezia.</title>
        <authorList>
            <person name="Coelho M.A."/>
        </authorList>
    </citation>
    <scope>NUCLEOTIDE SEQUENCE</scope>
    <source>
        <strain evidence="15">CBS 12830</strain>
    </source>
</reference>
<dbReference type="CDD" id="cd18787">
    <property type="entry name" value="SF2_C_DEAD"/>
    <property type="match status" value="1"/>
</dbReference>
<feature type="compositionally biased region" description="Basic and acidic residues" evidence="11">
    <location>
        <begin position="453"/>
        <end position="463"/>
    </location>
</feature>
<dbReference type="AlphaFoldDB" id="A0AAF0J504"/>